<dbReference type="Proteomes" id="UP000612746">
    <property type="component" value="Unassembled WGS sequence"/>
</dbReference>
<gene>
    <name evidence="4" type="ORF">INT44_007804</name>
</gene>
<dbReference type="SUPFAM" id="SSF51735">
    <property type="entry name" value="NAD(P)-binding Rossmann-fold domains"/>
    <property type="match status" value="1"/>
</dbReference>
<evidence type="ECO:0000256" key="3">
    <source>
        <dbReference type="RuleBase" id="RU000363"/>
    </source>
</evidence>
<dbReference type="PANTHER" id="PTHR24320">
    <property type="entry name" value="RETINOL DEHYDROGENASE"/>
    <property type="match status" value="1"/>
</dbReference>
<dbReference type="InterPro" id="IPR002347">
    <property type="entry name" value="SDR_fam"/>
</dbReference>
<protein>
    <recommendedName>
        <fullName evidence="6">Short-chain dehydrogenase</fullName>
    </recommendedName>
</protein>
<dbReference type="Gene3D" id="3.40.50.720">
    <property type="entry name" value="NAD(P)-binding Rossmann-like Domain"/>
    <property type="match status" value="1"/>
</dbReference>
<dbReference type="EMBL" id="JAEPRA010000015">
    <property type="protein sequence ID" value="KAG2175316.1"/>
    <property type="molecule type" value="Genomic_DNA"/>
</dbReference>
<proteinExistence type="inferred from homology"/>
<comment type="similarity">
    <text evidence="1 3">Belongs to the short-chain dehydrogenases/reductases (SDR) family.</text>
</comment>
<dbReference type="Pfam" id="PF00106">
    <property type="entry name" value="adh_short"/>
    <property type="match status" value="1"/>
</dbReference>
<dbReference type="CDD" id="cd05327">
    <property type="entry name" value="retinol-DH_like_SDR_c_like"/>
    <property type="match status" value="1"/>
</dbReference>
<evidence type="ECO:0000256" key="2">
    <source>
        <dbReference type="ARBA" id="ARBA00023002"/>
    </source>
</evidence>
<dbReference type="OrthoDB" id="191139at2759"/>
<dbReference type="GO" id="GO:0016491">
    <property type="term" value="F:oxidoreductase activity"/>
    <property type="evidence" value="ECO:0007669"/>
    <property type="project" value="UniProtKB-KW"/>
</dbReference>
<organism evidence="4 5">
    <name type="scientific">Umbelopsis vinacea</name>
    <dbReference type="NCBI Taxonomy" id="44442"/>
    <lineage>
        <taxon>Eukaryota</taxon>
        <taxon>Fungi</taxon>
        <taxon>Fungi incertae sedis</taxon>
        <taxon>Mucoromycota</taxon>
        <taxon>Mucoromycotina</taxon>
        <taxon>Umbelopsidomycetes</taxon>
        <taxon>Umbelopsidales</taxon>
        <taxon>Umbelopsidaceae</taxon>
        <taxon>Umbelopsis</taxon>
    </lineage>
</organism>
<keyword evidence="5" id="KW-1185">Reference proteome</keyword>
<accession>A0A8H7PJZ2</accession>
<dbReference type="PRINTS" id="PR00080">
    <property type="entry name" value="SDRFAMILY"/>
</dbReference>
<sequence>MSNKNFGFHTEADEVATYFESEIKGKTVLITGCTIGGLGFEAARVVSKHHAGLVIVAGRKQEALDDAIEKIKAETPSANLQSLVIDLASLESVRHAAAEVNAYSEPIDVLINNAAIMASPYYTTKDGFEAQLGTNHIGPFLFTNLILPKILASKTGAPRIVNVSSMAHVCSPVLFDDPFFNNGKSYHKWAAYGQSKTANMLFARELAKRYKSQGLVAFSLHPGGIQTNLSRDIQPGELLTEPIKDYEGNVLKLDDLVYKTIPEGTSTHIVAAFDPNISSQSGSYLADCQIAMEQAKPYAKDDVQAEKLWALSEKIVGQQF</sequence>
<dbReference type="PANTHER" id="PTHR24320:SF283">
    <property type="entry name" value="RETINOL DEHYDROGENASE 11"/>
    <property type="match status" value="1"/>
</dbReference>
<dbReference type="AlphaFoldDB" id="A0A8H7PJZ2"/>
<evidence type="ECO:0000313" key="5">
    <source>
        <dbReference type="Proteomes" id="UP000612746"/>
    </source>
</evidence>
<evidence type="ECO:0000313" key="4">
    <source>
        <dbReference type="EMBL" id="KAG2175316.1"/>
    </source>
</evidence>
<comment type="caution">
    <text evidence="4">The sequence shown here is derived from an EMBL/GenBank/DDBJ whole genome shotgun (WGS) entry which is preliminary data.</text>
</comment>
<reference evidence="4" key="1">
    <citation type="submission" date="2020-12" db="EMBL/GenBank/DDBJ databases">
        <title>Metabolic potential, ecology and presence of endohyphal bacteria is reflected in genomic diversity of Mucoromycotina.</title>
        <authorList>
            <person name="Muszewska A."/>
            <person name="Okrasinska A."/>
            <person name="Steczkiewicz K."/>
            <person name="Drgas O."/>
            <person name="Orlowska M."/>
            <person name="Perlinska-Lenart U."/>
            <person name="Aleksandrzak-Piekarczyk T."/>
            <person name="Szatraj K."/>
            <person name="Zielenkiewicz U."/>
            <person name="Pilsyk S."/>
            <person name="Malc E."/>
            <person name="Mieczkowski P."/>
            <person name="Kruszewska J.S."/>
            <person name="Biernat P."/>
            <person name="Pawlowska J."/>
        </authorList>
    </citation>
    <scope>NUCLEOTIDE SEQUENCE</scope>
    <source>
        <strain evidence="4">WA0000051536</strain>
    </source>
</reference>
<evidence type="ECO:0000256" key="1">
    <source>
        <dbReference type="ARBA" id="ARBA00006484"/>
    </source>
</evidence>
<keyword evidence="2" id="KW-0560">Oxidoreductase</keyword>
<dbReference type="PRINTS" id="PR00081">
    <property type="entry name" value="GDHRDH"/>
</dbReference>
<name>A0A8H7PJZ2_9FUNG</name>
<evidence type="ECO:0008006" key="6">
    <source>
        <dbReference type="Google" id="ProtNLM"/>
    </source>
</evidence>
<dbReference type="InterPro" id="IPR036291">
    <property type="entry name" value="NAD(P)-bd_dom_sf"/>
</dbReference>